<dbReference type="EMBL" id="BMOQ01000005">
    <property type="protein sequence ID" value="GGN18741.1"/>
    <property type="molecule type" value="Genomic_DNA"/>
</dbReference>
<keyword evidence="2" id="KW-1185">Reference proteome</keyword>
<name>A0A830GC74_9EURY</name>
<gene>
    <name evidence="1" type="ORF">GCM10009021_19720</name>
</gene>
<organism evidence="1 2">
    <name type="scientific">Halarchaeum nitratireducens</name>
    <dbReference type="NCBI Taxonomy" id="489913"/>
    <lineage>
        <taxon>Archaea</taxon>
        <taxon>Methanobacteriati</taxon>
        <taxon>Methanobacteriota</taxon>
        <taxon>Stenosarchaea group</taxon>
        <taxon>Halobacteria</taxon>
        <taxon>Halobacteriales</taxon>
        <taxon>Halobacteriaceae</taxon>
    </lineage>
</organism>
<proteinExistence type="predicted"/>
<evidence type="ECO:0000313" key="2">
    <source>
        <dbReference type="Proteomes" id="UP000608850"/>
    </source>
</evidence>
<accession>A0A830GC74</accession>
<reference evidence="1 2" key="1">
    <citation type="journal article" date="2019" name="Int. J. Syst. Evol. Microbiol.">
        <title>The Global Catalogue of Microorganisms (GCM) 10K type strain sequencing project: providing services to taxonomists for standard genome sequencing and annotation.</title>
        <authorList>
            <consortium name="The Broad Institute Genomics Platform"/>
            <consortium name="The Broad Institute Genome Sequencing Center for Infectious Disease"/>
            <person name="Wu L."/>
            <person name="Ma J."/>
        </authorList>
    </citation>
    <scope>NUCLEOTIDE SEQUENCE [LARGE SCALE GENOMIC DNA]</scope>
    <source>
        <strain evidence="1 2">JCM 16331</strain>
    </source>
</reference>
<dbReference type="AlphaFoldDB" id="A0A830GC74"/>
<dbReference type="OrthoDB" id="258730at2157"/>
<sequence>MDSSADGVTAAEFREVSEGKLTSNRRTLPLAPFLQGEPLKRYIWYKQHYAQIRDYHAEADDSTGVDLPPTFETTAYCRRLVERYGSELATWAVRNGHLETLNYLSGLTSRDTDVSSLQAFVRVVERMRTDGYLAQFVGDTDGGKTMTALVMAELGLRDDDDLVLATNVTSLVWQDDWLQERTVFVESKSELRRVLDDHEKVAVVLDELSTVLDGQTNSYAANEEMYPLITGKAKDGARYILIGHRKDGKDIIKSVREHADDFIVQHREQRRGDDDVYSAEFFAELGESGARDLNFPFGNVPAITGTYEPDEKSVFDLDA</sequence>
<dbReference type="RefSeq" id="WP_188878703.1">
    <property type="nucleotide sequence ID" value="NZ_BMOQ01000005.1"/>
</dbReference>
<protein>
    <submittedName>
        <fullName evidence="1">Uncharacterized protein</fullName>
    </submittedName>
</protein>
<evidence type="ECO:0000313" key="1">
    <source>
        <dbReference type="EMBL" id="GGN18741.1"/>
    </source>
</evidence>
<dbReference type="Proteomes" id="UP000608850">
    <property type="component" value="Unassembled WGS sequence"/>
</dbReference>
<comment type="caution">
    <text evidence="1">The sequence shown here is derived from an EMBL/GenBank/DDBJ whole genome shotgun (WGS) entry which is preliminary data.</text>
</comment>